<dbReference type="RefSeq" id="WP_115122888.1">
    <property type="nucleotide sequence ID" value="NZ_QRAO01000001.1"/>
</dbReference>
<dbReference type="Pfam" id="PF08032">
    <property type="entry name" value="SpoU_sub_bind"/>
    <property type="match status" value="1"/>
</dbReference>
<evidence type="ECO:0000313" key="5">
    <source>
        <dbReference type="Proteomes" id="UP000255317"/>
    </source>
</evidence>
<dbReference type="NCBIfam" id="TIGR00186">
    <property type="entry name" value="rRNA_methyl_3"/>
    <property type="match status" value="1"/>
</dbReference>
<dbReference type="SUPFAM" id="SSF55315">
    <property type="entry name" value="L30e-like"/>
    <property type="match status" value="1"/>
</dbReference>
<dbReference type="InterPro" id="IPR013123">
    <property type="entry name" value="SpoU_subst-bd"/>
</dbReference>
<dbReference type="GO" id="GO:0005829">
    <property type="term" value="C:cytosol"/>
    <property type="evidence" value="ECO:0007669"/>
    <property type="project" value="TreeGrafter"/>
</dbReference>
<dbReference type="EMBL" id="QRAO01000001">
    <property type="protein sequence ID" value="RDK89264.1"/>
    <property type="molecule type" value="Genomic_DNA"/>
</dbReference>
<dbReference type="PANTHER" id="PTHR46429">
    <property type="entry name" value="23S RRNA (GUANOSINE-2'-O-)-METHYLTRANSFERASE RLMB"/>
    <property type="match status" value="1"/>
</dbReference>
<dbReference type="AlphaFoldDB" id="A0A370QLL3"/>
<name>A0A370QLL3_9FLAO</name>
<feature type="domain" description="RNA 2-O ribose methyltransferase substrate binding" evidence="3">
    <location>
        <begin position="6"/>
        <end position="80"/>
    </location>
</feature>
<dbReference type="Pfam" id="PF00588">
    <property type="entry name" value="SpoU_methylase"/>
    <property type="match status" value="1"/>
</dbReference>
<evidence type="ECO:0000313" key="4">
    <source>
        <dbReference type="EMBL" id="RDK89264.1"/>
    </source>
</evidence>
<dbReference type="GO" id="GO:0032259">
    <property type="term" value="P:methylation"/>
    <property type="evidence" value="ECO:0007669"/>
    <property type="project" value="UniProtKB-KW"/>
</dbReference>
<dbReference type="PANTHER" id="PTHR46429:SF1">
    <property type="entry name" value="23S RRNA (GUANOSINE-2'-O-)-METHYLTRANSFERASE RLMB"/>
    <property type="match status" value="1"/>
</dbReference>
<dbReference type="InterPro" id="IPR029028">
    <property type="entry name" value="Alpha/beta_knot_MTases"/>
</dbReference>
<protein>
    <submittedName>
        <fullName evidence="4">23S rRNA (Guanosine2251-2'-O)-methyltransferase</fullName>
    </submittedName>
</protein>
<accession>A0A370QLL3</accession>
<dbReference type="SUPFAM" id="SSF75217">
    <property type="entry name" value="alpha/beta knot"/>
    <property type="match status" value="1"/>
</dbReference>
<keyword evidence="5" id="KW-1185">Reference proteome</keyword>
<dbReference type="GO" id="GO:0003723">
    <property type="term" value="F:RNA binding"/>
    <property type="evidence" value="ECO:0007669"/>
    <property type="project" value="InterPro"/>
</dbReference>
<dbReference type="InterPro" id="IPR029064">
    <property type="entry name" value="Ribosomal_eL30-like_sf"/>
</dbReference>
<proteinExistence type="predicted"/>
<sequence>MKKESKVFGIYPVIEALKANKTLDKLYVQKDIQNPKIQSIINDAETLSITINEVPIEKLNRLTKGNHQGIVAIISPISFPPFEDTVETILATKETPLFVVLDQISDVRNFGAILRTAECTGVDAVIIQKKGGAPVSGDTVKTSAGAIFNIPICKVDHIKDAIFYLQGSGITTVAATEKSGSYLYDLDLKKPLALIMGSEGRGISKSVLSIVDKSASIPLLGTINSLNVSVACGTFLYEVIRQRNH</sequence>
<dbReference type="InterPro" id="IPR029026">
    <property type="entry name" value="tRNA_m1G_MTases_N"/>
</dbReference>
<dbReference type="CDD" id="cd18103">
    <property type="entry name" value="SpoU-like_RlmB"/>
    <property type="match status" value="1"/>
</dbReference>
<comment type="caution">
    <text evidence="4">The sequence shown here is derived from an EMBL/GenBank/DDBJ whole genome shotgun (WGS) entry which is preliminary data.</text>
</comment>
<dbReference type="InterPro" id="IPR004441">
    <property type="entry name" value="rRNA_MeTrfase_TrmH"/>
</dbReference>
<evidence type="ECO:0000256" key="1">
    <source>
        <dbReference type="ARBA" id="ARBA00022603"/>
    </source>
</evidence>
<reference evidence="4 5" key="1">
    <citation type="submission" date="2018-07" db="EMBL/GenBank/DDBJ databases">
        <title>Genomic Encyclopedia of Type Strains, Phase IV (KMG-IV): sequencing the most valuable type-strain genomes for metagenomic binning, comparative biology and taxonomic classification.</title>
        <authorList>
            <person name="Goeker M."/>
        </authorList>
    </citation>
    <scope>NUCLEOTIDE SEQUENCE [LARGE SCALE GENOMIC DNA]</scope>
    <source>
        <strain evidence="4 5">DSM 101478</strain>
    </source>
</reference>
<dbReference type="GO" id="GO:0008173">
    <property type="term" value="F:RNA methyltransferase activity"/>
    <property type="evidence" value="ECO:0007669"/>
    <property type="project" value="InterPro"/>
</dbReference>
<evidence type="ECO:0000256" key="2">
    <source>
        <dbReference type="ARBA" id="ARBA00022679"/>
    </source>
</evidence>
<dbReference type="GO" id="GO:0006396">
    <property type="term" value="P:RNA processing"/>
    <property type="evidence" value="ECO:0007669"/>
    <property type="project" value="InterPro"/>
</dbReference>
<dbReference type="OrthoDB" id="9794400at2"/>
<organism evidence="4 5">
    <name type="scientific">Marinirhabdus gelatinilytica</name>
    <dbReference type="NCBI Taxonomy" id="1703343"/>
    <lineage>
        <taxon>Bacteria</taxon>
        <taxon>Pseudomonadati</taxon>
        <taxon>Bacteroidota</taxon>
        <taxon>Flavobacteriia</taxon>
        <taxon>Flavobacteriales</taxon>
        <taxon>Flavobacteriaceae</taxon>
    </lineage>
</organism>
<dbReference type="SMART" id="SM00967">
    <property type="entry name" value="SpoU_sub_bind"/>
    <property type="match status" value="1"/>
</dbReference>
<dbReference type="Gene3D" id="3.30.1330.30">
    <property type="match status" value="1"/>
</dbReference>
<dbReference type="Proteomes" id="UP000255317">
    <property type="component" value="Unassembled WGS sequence"/>
</dbReference>
<evidence type="ECO:0000259" key="3">
    <source>
        <dbReference type="SMART" id="SM00967"/>
    </source>
</evidence>
<keyword evidence="2 4" id="KW-0808">Transferase</keyword>
<keyword evidence="1 4" id="KW-0489">Methyltransferase</keyword>
<gene>
    <name evidence="4" type="ORF">C8D94_1011150</name>
</gene>
<dbReference type="Gene3D" id="3.40.1280.10">
    <property type="match status" value="1"/>
</dbReference>
<dbReference type="InterPro" id="IPR001537">
    <property type="entry name" value="SpoU_MeTrfase"/>
</dbReference>